<dbReference type="KEGG" id="cans:GP473_01485"/>
<keyword evidence="3" id="KW-1185">Reference proteome</keyword>
<dbReference type="EMBL" id="CP046883">
    <property type="protein sequence ID" value="QNH95545.1"/>
    <property type="molecule type" value="Genomic_DNA"/>
</dbReference>
<evidence type="ECO:0000313" key="2">
    <source>
        <dbReference type="EMBL" id="QNH95545.1"/>
    </source>
</evidence>
<reference evidence="2 3" key="1">
    <citation type="submission" date="2019-12" db="EMBL/GenBank/DDBJ databases">
        <title>Corynebacterium sp. nov., isolated from feces of the Anser Albifrons in China.</title>
        <authorList>
            <person name="Liu Q."/>
        </authorList>
    </citation>
    <scope>NUCLEOTIDE SEQUENCE [LARGE SCALE GENOMIC DNA]</scope>
    <source>
        <strain evidence="2 3">23H37-10</strain>
    </source>
</reference>
<organism evidence="2 3">
    <name type="scientific">Corynebacterium anserum</name>
    <dbReference type="NCBI Taxonomy" id="2684406"/>
    <lineage>
        <taxon>Bacteria</taxon>
        <taxon>Bacillati</taxon>
        <taxon>Actinomycetota</taxon>
        <taxon>Actinomycetes</taxon>
        <taxon>Mycobacteriales</taxon>
        <taxon>Corynebacteriaceae</taxon>
        <taxon>Corynebacterium</taxon>
    </lineage>
</organism>
<gene>
    <name evidence="2" type="ORF">GP473_01485</name>
</gene>
<evidence type="ECO:0000313" key="3">
    <source>
        <dbReference type="Proteomes" id="UP000515275"/>
    </source>
</evidence>
<feature type="compositionally biased region" description="Polar residues" evidence="1">
    <location>
        <begin position="59"/>
        <end position="78"/>
    </location>
</feature>
<dbReference type="RefSeq" id="WP_185769469.1">
    <property type="nucleotide sequence ID" value="NZ_CP046883.1"/>
</dbReference>
<protein>
    <submittedName>
        <fullName evidence="2">Uncharacterized protein</fullName>
    </submittedName>
</protein>
<dbReference type="AlphaFoldDB" id="A0A7G7YM25"/>
<proteinExistence type="predicted"/>
<name>A0A7G7YM25_9CORY</name>
<feature type="region of interest" description="Disordered" evidence="1">
    <location>
        <begin position="59"/>
        <end position="81"/>
    </location>
</feature>
<accession>A0A7G7YM25</accession>
<dbReference type="Proteomes" id="UP000515275">
    <property type="component" value="Chromosome"/>
</dbReference>
<sequence length="104" mass="11481">MTELLTDVLVGSDGLQAKPDAKADFILIDIPPGGQRHHRRGHLHSVPHSHTKLKALTSKNAPAMESSSQETTTPSNKMFPSAEPKATILRLYVDDERFVEPLKE</sequence>
<evidence type="ECO:0000256" key="1">
    <source>
        <dbReference type="SAM" id="MobiDB-lite"/>
    </source>
</evidence>